<dbReference type="SUPFAM" id="SSF53041">
    <property type="entry name" value="Resolvase-like"/>
    <property type="match status" value="1"/>
</dbReference>
<protein>
    <recommendedName>
        <fullName evidence="3">Transposase</fullName>
    </recommendedName>
</protein>
<comment type="caution">
    <text evidence="1">The sequence shown here is derived from an EMBL/GenBank/DDBJ whole genome shotgun (WGS) entry which is preliminary data.</text>
</comment>
<proteinExistence type="predicted"/>
<keyword evidence="2" id="KW-1185">Reference proteome</keyword>
<dbReference type="InterPro" id="IPR036162">
    <property type="entry name" value="Resolvase-like_N_sf"/>
</dbReference>
<accession>A0ABS8TSS7</accession>
<gene>
    <name evidence="1" type="ORF">LPH55_03855</name>
</gene>
<name>A0ABS8TSS7_9GAMM</name>
<organism evidence="1 2">
    <name type="scientific">Xylella taiwanensis</name>
    <dbReference type="NCBI Taxonomy" id="1444770"/>
    <lineage>
        <taxon>Bacteria</taxon>
        <taxon>Pseudomonadati</taxon>
        <taxon>Pseudomonadota</taxon>
        <taxon>Gammaproteobacteria</taxon>
        <taxon>Lysobacterales</taxon>
        <taxon>Lysobacteraceae</taxon>
        <taxon>Xylella</taxon>
    </lineage>
</organism>
<evidence type="ECO:0000313" key="1">
    <source>
        <dbReference type="EMBL" id="MCD8472628.1"/>
    </source>
</evidence>
<dbReference type="RefSeq" id="WP_230428255.1">
    <property type="nucleotide sequence ID" value="NZ_CP053627.1"/>
</dbReference>
<sequence>MMLIGAGRVSTQDQDLELQRQALRRLDVKKSLRTTAMARRQTVQA</sequence>
<dbReference type="Proteomes" id="UP001430701">
    <property type="component" value="Unassembled WGS sequence"/>
</dbReference>
<evidence type="ECO:0008006" key="3">
    <source>
        <dbReference type="Google" id="ProtNLM"/>
    </source>
</evidence>
<dbReference type="GeneID" id="93922857"/>
<dbReference type="EMBL" id="JAJPPU010000002">
    <property type="protein sequence ID" value="MCD8472628.1"/>
    <property type="molecule type" value="Genomic_DNA"/>
</dbReference>
<reference evidence="1" key="1">
    <citation type="submission" date="2021-11" db="EMBL/GenBank/DDBJ databases">
        <title>Genome sequence of Xylella taiwanensis PLS432.</title>
        <authorList>
            <person name="Weng L.-W."/>
            <person name="Su C.-C."/>
            <person name="Tsai C.-W."/>
            <person name="Kuo C.-H."/>
        </authorList>
    </citation>
    <scope>NUCLEOTIDE SEQUENCE</scope>
    <source>
        <strain evidence="1">PLS432</strain>
    </source>
</reference>
<evidence type="ECO:0000313" key="2">
    <source>
        <dbReference type="Proteomes" id="UP001430701"/>
    </source>
</evidence>